<dbReference type="EMBL" id="UFVQ01000003">
    <property type="protein sequence ID" value="STD11437.1"/>
    <property type="molecule type" value="Genomic_DNA"/>
</dbReference>
<accession>A0A1M6ZE01</accession>
<dbReference type="OrthoDB" id="663842at2"/>
<evidence type="ECO:0000313" key="3">
    <source>
        <dbReference type="Proteomes" id="UP000255224"/>
    </source>
</evidence>
<reference evidence="4" key="3">
    <citation type="submission" date="2018-11" db="EMBL/GenBank/DDBJ databases">
        <title>Proposal to divide the Flavobacteriaceae and reorganize its genera based on Amino Acid Identity values calculated from whole genome sequences.</title>
        <authorList>
            <person name="Nicholson A.C."/>
            <person name="Gulvik C.A."/>
            <person name="Whitney A.M."/>
            <person name="Humrighouse B.W."/>
            <person name="Bell M."/>
            <person name="Holmes B."/>
            <person name="Steigerwalt A.G."/>
            <person name="Villarma A."/>
            <person name="Sheth M."/>
            <person name="Batra D."/>
            <person name="Pryor J."/>
            <person name="Bernardet J.-F."/>
            <person name="Hugo C."/>
            <person name="Kampfer P."/>
            <person name="Newman J."/>
            <person name="McQuiston J.R."/>
        </authorList>
    </citation>
    <scope>NUCLEOTIDE SEQUENCE [LARGE SCALE GENOMIC DNA]</scope>
    <source>
        <strain evidence="4">G0188</strain>
    </source>
</reference>
<dbReference type="Proteomes" id="UP000255224">
    <property type="component" value="Unassembled WGS sequence"/>
</dbReference>
<gene>
    <name evidence="1" type="ORF">EG346_05680</name>
    <name evidence="2" type="ORF">NCTC13533_05025</name>
</gene>
<organism evidence="2 3">
    <name type="scientific">Chryseobacterium carnipullorum</name>
    <dbReference type="NCBI Taxonomy" id="1124835"/>
    <lineage>
        <taxon>Bacteria</taxon>
        <taxon>Pseudomonadati</taxon>
        <taxon>Bacteroidota</taxon>
        <taxon>Flavobacteriia</taxon>
        <taxon>Flavobacteriales</taxon>
        <taxon>Weeksellaceae</taxon>
        <taxon>Chryseobacterium group</taxon>
        <taxon>Chryseobacterium</taxon>
    </lineage>
</organism>
<reference evidence="2 3" key="1">
    <citation type="submission" date="2018-06" db="EMBL/GenBank/DDBJ databases">
        <authorList>
            <consortium name="Pathogen Informatics"/>
            <person name="Doyle S."/>
        </authorList>
    </citation>
    <scope>NUCLEOTIDE SEQUENCE [LARGE SCALE GENOMIC DNA]</scope>
    <source>
        <strain evidence="2 3">NCTC13533</strain>
    </source>
</reference>
<evidence type="ECO:0000313" key="4">
    <source>
        <dbReference type="Proteomes" id="UP000273270"/>
    </source>
</evidence>
<protein>
    <submittedName>
        <fullName evidence="2">Uncharacterized protein</fullName>
    </submittedName>
</protein>
<evidence type="ECO:0000313" key="2">
    <source>
        <dbReference type="EMBL" id="STD11437.1"/>
    </source>
</evidence>
<reference evidence="1" key="2">
    <citation type="submission" date="2018-11" db="EMBL/GenBank/DDBJ databases">
        <title>Proposal to divide the Flavobacteriaceae and reorganize its genera based on Amino Acid Identity values calculated from whole genome sequences.</title>
        <authorList>
            <person name="Nicholson A.C."/>
            <person name="Gulvik C.A."/>
            <person name="Whitney A.M."/>
            <person name="Humrighouse B.W."/>
            <person name="Bell M."/>
            <person name="Holmes B."/>
            <person name="Steigerwalt A."/>
            <person name="Villarma A."/>
            <person name="Sheth M."/>
            <person name="Batra D."/>
            <person name="Pryor J."/>
            <person name="Bernardet J.-F."/>
            <person name="Hugo C."/>
            <person name="Kampfer P."/>
            <person name="Newman J."/>
            <person name="Mcquiston J.R."/>
        </authorList>
    </citation>
    <scope>NUCLEOTIDE SEQUENCE [LARGE SCALE GENOMIC DNA]</scope>
    <source>
        <strain evidence="1">G0188</strain>
    </source>
</reference>
<dbReference type="KEGG" id="ccau:EG346_05680"/>
<sequence>MIRDLLINCREGNKKEIKKFIASAENLDKGNCLNVSFGAVANAYRAKTVISPLKKIQYLSTFNKEITSAVESADAENRYEVVFLRYLIESNIPRGLGFSQNIIQDKKELEAQVASLDEKPFSSDYKKFITNVLLKTE</sequence>
<dbReference type="RefSeq" id="WP_073328146.1">
    <property type="nucleotide sequence ID" value="NZ_CP033920.1"/>
</dbReference>
<accession>A0A376EPV0</accession>
<keyword evidence="4" id="KW-1185">Reference proteome</keyword>
<dbReference type="AlphaFoldDB" id="A0A1M6ZE01"/>
<proteinExistence type="predicted"/>
<name>A0A1M6ZE01_CHRCU</name>
<dbReference type="EMBL" id="CP033920">
    <property type="protein sequence ID" value="AZA47710.1"/>
    <property type="molecule type" value="Genomic_DNA"/>
</dbReference>
<dbReference type="Proteomes" id="UP000273270">
    <property type="component" value="Chromosome"/>
</dbReference>
<evidence type="ECO:0000313" key="1">
    <source>
        <dbReference type="EMBL" id="AZA47710.1"/>
    </source>
</evidence>